<dbReference type="PROSITE" id="PS00512">
    <property type="entry name" value="ALPHA_GALACTOSIDASE"/>
    <property type="match status" value="1"/>
</dbReference>
<dbReference type="Pfam" id="PF16499">
    <property type="entry name" value="Melibiase_2"/>
    <property type="match status" value="1"/>
</dbReference>
<dbReference type="SUPFAM" id="SSF51445">
    <property type="entry name" value="(Trans)glycosidases"/>
    <property type="match status" value="2"/>
</dbReference>
<dbReference type="PRINTS" id="PR00740">
    <property type="entry name" value="GLHYDRLASE27"/>
</dbReference>
<keyword evidence="5 8" id="KW-0378">Hydrolase</keyword>
<dbReference type="EMBL" id="JBCGBO010000002">
    <property type="protein sequence ID" value="KAK9223275.1"/>
    <property type="molecule type" value="Genomic_DNA"/>
</dbReference>
<name>A0AAP0MTX5_9ROSI</name>
<dbReference type="InterPro" id="IPR000111">
    <property type="entry name" value="Glyco_hydro_27/36_CS"/>
</dbReference>
<dbReference type="InterPro" id="IPR017853">
    <property type="entry name" value="GH"/>
</dbReference>
<dbReference type="AlphaFoldDB" id="A0AAP0MTX5"/>
<evidence type="ECO:0000256" key="3">
    <source>
        <dbReference type="ARBA" id="ARBA00012755"/>
    </source>
</evidence>
<dbReference type="CDD" id="cd14792">
    <property type="entry name" value="GH27"/>
    <property type="match status" value="1"/>
</dbReference>
<keyword evidence="6 8" id="KW-1015">Disulfide bond</keyword>
<evidence type="ECO:0000313" key="11">
    <source>
        <dbReference type="Proteomes" id="UP001428341"/>
    </source>
</evidence>
<dbReference type="GO" id="GO:0004557">
    <property type="term" value="F:alpha-galactosidase activity"/>
    <property type="evidence" value="ECO:0007669"/>
    <property type="project" value="UniProtKB-EC"/>
</dbReference>
<dbReference type="PANTHER" id="PTHR11452:SF85">
    <property type="entry name" value="ALPHA-GALACTOSIDASE"/>
    <property type="match status" value="1"/>
</dbReference>
<evidence type="ECO:0000256" key="2">
    <source>
        <dbReference type="ARBA" id="ARBA00009743"/>
    </source>
</evidence>
<organism evidence="10 11">
    <name type="scientific">Citrus x changshan-huyou</name>
    <dbReference type="NCBI Taxonomy" id="2935761"/>
    <lineage>
        <taxon>Eukaryota</taxon>
        <taxon>Viridiplantae</taxon>
        <taxon>Streptophyta</taxon>
        <taxon>Embryophyta</taxon>
        <taxon>Tracheophyta</taxon>
        <taxon>Spermatophyta</taxon>
        <taxon>Magnoliopsida</taxon>
        <taxon>eudicotyledons</taxon>
        <taxon>Gunneridae</taxon>
        <taxon>Pentapetalae</taxon>
        <taxon>rosids</taxon>
        <taxon>malvids</taxon>
        <taxon>Sapindales</taxon>
        <taxon>Rutaceae</taxon>
        <taxon>Aurantioideae</taxon>
        <taxon>Citrus</taxon>
    </lineage>
</organism>
<dbReference type="GO" id="GO:0009505">
    <property type="term" value="C:plant-type cell wall"/>
    <property type="evidence" value="ECO:0007669"/>
    <property type="project" value="TreeGrafter"/>
</dbReference>
<evidence type="ECO:0000313" key="10">
    <source>
        <dbReference type="EMBL" id="KAK9223275.1"/>
    </source>
</evidence>
<evidence type="ECO:0000256" key="1">
    <source>
        <dbReference type="ARBA" id="ARBA00001255"/>
    </source>
</evidence>
<evidence type="ECO:0000256" key="4">
    <source>
        <dbReference type="ARBA" id="ARBA00022729"/>
    </source>
</evidence>
<evidence type="ECO:0000256" key="6">
    <source>
        <dbReference type="ARBA" id="ARBA00023157"/>
    </source>
</evidence>
<dbReference type="InterPro" id="IPR013780">
    <property type="entry name" value="Glyco_hydro_b"/>
</dbReference>
<dbReference type="EC" id="3.2.1.22" evidence="3 8"/>
<dbReference type="PANTHER" id="PTHR11452">
    <property type="entry name" value="ALPHA-GALACTOSIDASE/ALPHA-N-ACETYLGALACTOSAMINIDASE"/>
    <property type="match status" value="1"/>
</dbReference>
<dbReference type="Gene3D" id="2.60.40.1180">
    <property type="entry name" value="Golgi alpha-mannosidase II"/>
    <property type="match status" value="1"/>
</dbReference>
<reference evidence="10 11" key="1">
    <citation type="submission" date="2024-05" db="EMBL/GenBank/DDBJ databases">
        <title>Haplotype-resolved chromosome-level genome assembly of Huyou (Citrus changshanensis).</title>
        <authorList>
            <person name="Miao C."/>
            <person name="Chen W."/>
            <person name="Wu Y."/>
            <person name="Wang L."/>
            <person name="Zhao S."/>
            <person name="Grierson D."/>
            <person name="Xu C."/>
            <person name="Chen K."/>
        </authorList>
    </citation>
    <scope>NUCLEOTIDE SEQUENCE [LARGE SCALE GENOMIC DNA]</scope>
    <source>
        <strain evidence="10">01-14</strain>
        <tissue evidence="10">Leaf</tissue>
    </source>
</reference>
<feature type="domain" description="Alpha galactosidase C-terminal" evidence="9">
    <location>
        <begin position="323"/>
        <end position="400"/>
    </location>
</feature>
<dbReference type="Gene3D" id="3.20.20.70">
    <property type="entry name" value="Aldolase class I"/>
    <property type="match status" value="1"/>
</dbReference>
<dbReference type="GO" id="GO:0005975">
    <property type="term" value="P:carbohydrate metabolic process"/>
    <property type="evidence" value="ECO:0007669"/>
    <property type="project" value="InterPro"/>
</dbReference>
<evidence type="ECO:0000256" key="5">
    <source>
        <dbReference type="ARBA" id="ARBA00022801"/>
    </source>
</evidence>
<dbReference type="InterPro" id="IPR002241">
    <property type="entry name" value="Glyco_hydro_27"/>
</dbReference>
<dbReference type="SUPFAM" id="SSF51011">
    <property type="entry name" value="Glycosyl hydrolase domain"/>
    <property type="match status" value="1"/>
</dbReference>
<keyword evidence="11" id="KW-1185">Reference proteome</keyword>
<evidence type="ECO:0000256" key="7">
    <source>
        <dbReference type="ARBA" id="ARBA00023295"/>
    </source>
</evidence>
<keyword evidence="4" id="KW-0732">Signal</keyword>
<protein>
    <recommendedName>
        <fullName evidence="3 8">Alpha-galactosidase</fullName>
        <ecNumber evidence="3 8">3.2.1.22</ecNumber>
    </recommendedName>
    <alternativeName>
        <fullName evidence="8">Melibiase</fullName>
    </alternativeName>
</protein>
<dbReference type="Proteomes" id="UP001428341">
    <property type="component" value="Unassembled WGS sequence"/>
</dbReference>
<sequence length="406" mass="45856">MKRFRQIGVLFIVSSSAADSNGSDRRNLLSNGLGLTPPMGFLSKLRLIRWNSWNHFHCQINEKIIRETADVFVSSGLSNLGYKYVNIDDCWGESSRDSQISLSCSFHMFDSLTQIAAKPLPNQCQGTKHAQGQCQVHLVMKNKMPKTLLHGIESNIAFEQGIDYLKYDNCFNDDTRPTIRYRAMSDALKKAGRPIFFSMCEWGDMRPALWGSNIRNSWRTTDDISDSWARMLTIADMNEVYADHAKPGGWNDPDMLEVGNGGMKYNEYVVHFSIWAISKAPLLLGCDVGNLTAETMPIIGNEEVIVVNQDPLGVQAKKVRMQGERMIWAGPLSGNRIVVLLESRKTFSSMMTAHWDDIGIKSNNTLFEARDLWEHRTLETKFQGKLTAKVDGHSCKMYVLTPVTKL</sequence>
<proteinExistence type="inferred from homology"/>
<accession>A0AAP0MTX5</accession>
<dbReference type="InterPro" id="IPR013785">
    <property type="entry name" value="Aldolase_TIM"/>
</dbReference>
<dbReference type="InterPro" id="IPR041233">
    <property type="entry name" value="Melibiase_C"/>
</dbReference>
<evidence type="ECO:0000256" key="8">
    <source>
        <dbReference type="RuleBase" id="RU361168"/>
    </source>
</evidence>
<evidence type="ECO:0000259" key="9">
    <source>
        <dbReference type="Pfam" id="PF17801"/>
    </source>
</evidence>
<keyword evidence="7 8" id="KW-0326">Glycosidase</keyword>
<comment type="similarity">
    <text evidence="2 8">Belongs to the glycosyl hydrolase 27 family.</text>
</comment>
<dbReference type="FunFam" id="2.60.40.1180:FF:000008">
    <property type="entry name" value="Alpha-galactosidase"/>
    <property type="match status" value="1"/>
</dbReference>
<comment type="caution">
    <text evidence="10">The sequence shown here is derived from an EMBL/GenBank/DDBJ whole genome shotgun (WGS) entry which is preliminary data.</text>
</comment>
<dbReference type="Pfam" id="PF17801">
    <property type="entry name" value="Melibiase_C"/>
    <property type="match status" value="1"/>
</dbReference>
<gene>
    <name evidence="10" type="ORF">WN944_011717</name>
</gene>
<comment type="catalytic activity">
    <reaction evidence="1 8">
        <text>Hydrolysis of terminal, non-reducing alpha-D-galactose residues in alpha-D-galactosides, including galactose oligosaccharides, galactomannans and galactolipids.</text>
        <dbReference type="EC" id="3.2.1.22"/>
    </reaction>
</comment>